<evidence type="ECO:0000313" key="3">
    <source>
        <dbReference type="Proteomes" id="UP000028999"/>
    </source>
</evidence>
<dbReference type="STRING" id="3708.A0A078IK59"/>
<organism evidence="2 3">
    <name type="scientific">Brassica napus</name>
    <name type="common">Rape</name>
    <dbReference type="NCBI Taxonomy" id="3708"/>
    <lineage>
        <taxon>Eukaryota</taxon>
        <taxon>Viridiplantae</taxon>
        <taxon>Streptophyta</taxon>
        <taxon>Embryophyta</taxon>
        <taxon>Tracheophyta</taxon>
        <taxon>Spermatophyta</taxon>
        <taxon>Magnoliopsida</taxon>
        <taxon>eudicotyledons</taxon>
        <taxon>Gunneridae</taxon>
        <taxon>Pentapetalae</taxon>
        <taxon>rosids</taxon>
        <taxon>malvids</taxon>
        <taxon>Brassicales</taxon>
        <taxon>Brassicaceae</taxon>
        <taxon>Brassiceae</taxon>
        <taxon>Brassica</taxon>
    </lineage>
</organism>
<evidence type="ECO:0000313" key="2">
    <source>
        <dbReference type="EMBL" id="CDY49814.1"/>
    </source>
</evidence>
<evidence type="ECO:0000256" key="1">
    <source>
        <dbReference type="SAM" id="Phobius"/>
    </source>
</evidence>
<protein>
    <submittedName>
        <fullName evidence="2">BnaC06g04550D protein</fullName>
    </submittedName>
</protein>
<feature type="transmembrane region" description="Helical" evidence="1">
    <location>
        <begin position="34"/>
        <end position="54"/>
    </location>
</feature>
<reference evidence="2 3" key="1">
    <citation type="journal article" date="2014" name="Science">
        <title>Plant genetics. Early allopolyploid evolution in the post-Neolithic Brassica napus oilseed genome.</title>
        <authorList>
            <person name="Chalhoub B."/>
            <person name="Denoeud F."/>
            <person name="Liu S."/>
            <person name="Parkin I.A."/>
            <person name="Tang H."/>
            <person name="Wang X."/>
            <person name="Chiquet J."/>
            <person name="Belcram H."/>
            <person name="Tong C."/>
            <person name="Samans B."/>
            <person name="Correa M."/>
            <person name="Da Silva C."/>
            <person name="Just J."/>
            <person name="Falentin C."/>
            <person name="Koh C.S."/>
            <person name="Le Clainche I."/>
            <person name="Bernard M."/>
            <person name="Bento P."/>
            <person name="Noel B."/>
            <person name="Labadie K."/>
            <person name="Alberti A."/>
            <person name="Charles M."/>
            <person name="Arnaud D."/>
            <person name="Guo H."/>
            <person name="Daviaud C."/>
            <person name="Alamery S."/>
            <person name="Jabbari K."/>
            <person name="Zhao M."/>
            <person name="Edger P.P."/>
            <person name="Chelaifa H."/>
            <person name="Tack D."/>
            <person name="Lassalle G."/>
            <person name="Mestiri I."/>
            <person name="Schnel N."/>
            <person name="Le Paslier M.C."/>
            <person name="Fan G."/>
            <person name="Renault V."/>
            <person name="Bayer P.E."/>
            <person name="Golicz A.A."/>
            <person name="Manoli S."/>
            <person name="Lee T.H."/>
            <person name="Thi V.H."/>
            <person name="Chalabi S."/>
            <person name="Hu Q."/>
            <person name="Fan C."/>
            <person name="Tollenaere R."/>
            <person name="Lu Y."/>
            <person name="Battail C."/>
            <person name="Shen J."/>
            <person name="Sidebottom C.H."/>
            <person name="Wang X."/>
            <person name="Canaguier A."/>
            <person name="Chauveau A."/>
            <person name="Berard A."/>
            <person name="Deniot G."/>
            <person name="Guan M."/>
            <person name="Liu Z."/>
            <person name="Sun F."/>
            <person name="Lim Y.P."/>
            <person name="Lyons E."/>
            <person name="Town C.D."/>
            <person name="Bancroft I."/>
            <person name="Wang X."/>
            <person name="Meng J."/>
            <person name="Ma J."/>
            <person name="Pires J.C."/>
            <person name="King G.J."/>
            <person name="Brunel D."/>
            <person name="Delourme R."/>
            <person name="Renard M."/>
            <person name="Aury J.M."/>
            <person name="Adams K.L."/>
            <person name="Batley J."/>
            <person name="Snowdon R.J."/>
            <person name="Tost J."/>
            <person name="Edwards D."/>
            <person name="Zhou Y."/>
            <person name="Hua W."/>
            <person name="Sharpe A.G."/>
            <person name="Paterson A.H."/>
            <person name="Guan C."/>
            <person name="Wincker P."/>
        </authorList>
    </citation>
    <scope>NUCLEOTIDE SEQUENCE [LARGE SCALE GENOMIC DNA]</scope>
    <source>
        <strain evidence="3">cv. Darmor-bzh</strain>
    </source>
</reference>
<accession>A0A078IK59</accession>
<dbReference type="GO" id="GO:0016616">
    <property type="term" value="F:oxidoreductase activity, acting on the CH-OH group of donors, NAD or NADP as acceptor"/>
    <property type="evidence" value="ECO:0000318"/>
    <property type="project" value="GO_Central"/>
</dbReference>
<name>A0A078IK59_BRANA</name>
<dbReference type="EMBL" id="LK032860">
    <property type="protein sequence ID" value="CDY49814.1"/>
    <property type="molecule type" value="Genomic_DNA"/>
</dbReference>
<keyword evidence="3" id="KW-1185">Reference proteome</keyword>
<dbReference type="Proteomes" id="UP000028999">
    <property type="component" value="Unassembled WGS sequence"/>
</dbReference>
<keyword evidence="1" id="KW-0472">Membrane</keyword>
<proteinExistence type="predicted"/>
<keyword evidence="1" id="KW-1133">Transmembrane helix</keyword>
<dbReference type="AlphaFoldDB" id="A0A078IK59"/>
<dbReference type="PaxDb" id="3708-A0A078IK59"/>
<sequence length="103" mass="11568">MVIGPLLQPTLNTSAAALLSLIKDVANAHIQAELLTTLKLLTSCIIFTLIFYSLRNVQMKKVFIPTYKVSKEKAESLGVEFVPLEIQNERIIIQMISAIIFHR</sequence>
<gene>
    <name evidence="2" type="primary">BnaC06g04550D</name>
    <name evidence="2" type="ORF">GSBRNA2T00093850001</name>
</gene>
<keyword evidence="1" id="KW-0812">Transmembrane</keyword>
<dbReference type="Gene3D" id="3.40.50.720">
    <property type="entry name" value="NAD(P)-binding Rossmann-like Domain"/>
    <property type="match status" value="1"/>
</dbReference>
<dbReference type="Gramene" id="CDY49814">
    <property type="protein sequence ID" value="CDY49814"/>
    <property type="gene ID" value="GSBRNA2T00093850001"/>
</dbReference>